<dbReference type="SMART" id="SM00345">
    <property type="entry name" value="HTH_GNTR"/>
    <property type="match status" value="1"/>
</dbReference>
<dbReference type="PRINTS" id="PR00035">
    <property type="entry name" value="HTHGNTR"/>
</dbReference>
<dbReference type="KEGG" id="gji:H1R19_19940"/>
<evidence type="ECO:0000256" key="2">
    <source>
        <dbReference type="ARBA" id="ARBA00023125"/>
    </source>
</evidence>
<dbReference type="InterPro" id="IPR008920">
    <property type="entry name" value="TF_FadR/GntR_C"/>
</dbReference>
<dbReference type="SUPFAM" id="SSF46785">
    <property type="entry name" value="Winged helix' DNA-binding domain"/>
    <property type="match status" value="1"/>
</dbReference>
<dbReference type="CDD" id="cd07377">
    <property type="entry name" value="WHTH_GntR"/>
    <property type="match status" value="1"/>
</dbReference>
<keyword evidence="2" id="KW-0238">DNA-binding</keyword>
<reference evidence="6" key="1">
    <citation type="submission" date="2020-07" db="EMBL/GenBank/DDBJ databases">
        <title>novel species isolated from the respiratory tract of Marmot.</title>
        <authorList>
            <person name="Zhang G."/>
        </authorList>
    </citation>
    <scope>NUCLEOTIDE SEQUENCE [LARGE SCALE GENOMIC DNA]</scope>
    <source>
        <strain evidence="6">686</strain>
    </source>
</reference>
<sequence>MWELTNNSFDEDGLPQRIQVPKTAELIAQQLRGQIVRGILKPGDMLPPETVLGKRFDVSRPTLREAFRILENESLIVVRRGSRGGVQVVSPDVSVAARYVGLLLQIQNTTLSDLYEARMVIEPAAVRMLASRRSEDDIKDLTAVIDELAVLVDAGAESADLDKWSTTAFRFHDLILERAGNQAIGLIGRVLADVVATHMSRVVSRTTDTDEVATQFKKTIRAFRRLVTLVDAGDADAAEAHWRRHMNSAAKKMLWGRFATESVVDLFN</sequence>
<dbReference type="PANTHER" id="PTHR43537:SF44">
    <property type="entry name" value="GNTR FAMILY REGULATORY PROTEIN"/>
    <property type="match status" value="1"/>
</dbReference>
<evidence type="ECO:0000256" key="3">
    <source>
        <dbReference type="ARBA" id="ARBA00023163"/>
    </source>
</evidence>
<proteinExistence type="predicted"/>
<evidence type="ECO:0000256" key="1">
    <source>
        <dbReference type="ARBA" id="ARBA00023015"/>
    </source>
</evidence>
<dbReference type="RefSeq" id="WP_219849922.1">
    <property type="nucleotide sequence ID" value="NZ_CP059491.1"/>
</dbReference>
<dbReference type="Gene3D" id="1.20.120.530">
    <property type="entry name" value="GntR ligand-binding domain-like"/>
    <property type="match status" value="1"/>
</dbReference>
<dbReference type="AlphaFoldDB" id="A0A7D7QGA2"/>
<dbReference type="InterPro" id="IPR036388">
    <property type="entry name" value="WH-like_DNA-bd_sf"/>
</dbReference>
<protein>
    <submittedName>
        <fullName evidence="5">FadR family transcriptional regulator</fullName>
    </submittedName>
</protein>
<organism evidence="5 6">
    <name type="scientific">Gordonia jinghuaiqii</name>
    <dbReference type="NCBI Taxonomy" id="2758710"/>
    <lineage>
        <taxon>Bacteria</taxon>
        <taxon>Bacillati</taxon>
        <taxon>Actinomycetota</taxon>
        <taxon>Actinomycetes</taxon>
        <taxon>Mycobacteriales</taxon>
        <taxon>Gordoniaceae</taxon>
        <taxon>Gordonia</taxon>
    </lineage>
</organism>
<accession>A0A7D7QGA2</accession>
<dbReference type="InterPro" id="IPR036390">
    <property type="entry name" value="WH_DNA-bd_sf"/>
</dbReference>
<dbReference type="PROSITE" id="PS50949">
    <property type="entry name" value="HTH_GNTR"/>
    <property type="match status" value="1"/>
</dbReference>
<keyword evidence="3" id="KW-0804">Transcription</keyword>
<dbReference type="GO" id="GO:0003677">
    <property type="term" value="F:DNA binding"/>
    <property type="evidence" value="ECO:0007669"/>
    <property type="project" value="UniProtKB-KW"/>
</dbReference>
<dbReference type="Pfam" id="PF07729">
    <property type="entry name" value="FCD"/>
    <property type="match status" value="1"/>
</dbReference>
<name>A0A7D7QGA2_9ACTN</name>
<gene>
    <name evidence="5" type="ORF">H1R19_19940</name>
</gene>
<dbReference type="GO" id="GO:0003700">
    <property type="term" value="F:DNA-binding transcription factor activity"/>
    <property type="evidence" value="ECO:0007669"/>
    <property type="project" value="InterPro"/>
</dbReference>
<dbReference type="Gene3D" id="1.10.10.10">
    <property type="entry name" value="Winged helix-like DNA-binding domain superfamily/Winged helix DNA-binding domain"/>
    <property type="match status" value="1"/>
</dbReference>
<dbReference type="InterPro" id="IPR011711">
    <property type="entry name" value="GntR_C"/>
</dbReference>
<dbReference type="Pfam" id="PF00392">
    <property type="entry name" value="GntR"/>
    <property type="match status" value="1"/>
</dbReference>
<evidence type="ECO:0000313" key="5">
    <source>
        <dbReference type="EMBL" id="QMT01102.1"/>
    </source>
</evidence>
<keyword evidence="6" id="KW-1185">Reference proteome</keyword>
<dbReference type="Proteomes" id="UP000515663">
    <property type="component" value="Chromosome"/>
</dbReference>
<keyword evidence="1" id="KW-0805">Transcription regulation</keyword>
<evidence type="ECO:0000259" key="4">
    <source>
        <dbReference type="PROSITE" id="PS50949"/>
    </source>
</evidence>
<dbReference type="EMBL" id="CP059491">
    <property type="protein sequence ID" value="QMT01102.1"/>
    <property type="molecule type" value="Genomic_DNA"/>
</dbReference>
<evidence type="ECO:0000313" key="6">
    <source>
        <dbReference type="Proteomes" id="UP000515663"/>
    </source>
</evidence>
<feature type="domain" description="HTH gntR-type" evidence="4">
    <location>
        <begin position="21"/>
        <end position="91"/>
    </location>
</feature>
<dbReference type="PANTHER" id="PTHR43537">
    <property type="entry name" value="TRANSCRIPTIONAL REGULATOR, GNTR FAMILY"/>
    <property type="match status" value="1"/>
</dbReference>
<dbReference type="SUPFAM" id="SSF48008">
    <property type="entry name" value="GntR ligand-binding domain-like"/>
    <property type="match status" value="1"/>
</dbReference>
<dbReference type="InterPro" id="IPR000524">
    <property type="entry name" value="Tscrpt_reg_HTH_GntR"/>
</dbReference>
<dbReference type="SMART" id="SM00895">
    <property type="entry name" value="FCD"/>
    <property type="match status" value="1"/>
</dbReference>